<name>R4XBE1_TAPDE</name>
<dbReference type="STRING" id="1097556.R4XBE1"/>
<dbReference type="PANTHER" id="PTHR45700">
    <property type="entry name" value="UBIQUITIN-PROTEIN LIGASE E3C"/>
    <property type="match status" value="1"/>
</dbReference>
<dbReference type="Gene3D" id="3.30.2160.10">
    <property type="entry name" value="Hect, E3 ligase catalytic domain"/>
    <property type="match status" value="1"/>
</dbReference>
<evidence type="ECO:0000259" key="6">
    <source>
        <dbReference type="PROSITE" id="PS50237"/>
    </source>
</evidence>
<evidence type="ECO:0000256" key="5">
    <source>
        <dbReference type="PROSITE-ProRule" id="PRU00104"/>
    </source>
</evidence>
<dbReference type="Gene3D" id="3.30.2410.10">
    <property type="entry name" value="Hect, E3 ligase catalytic domain"/>
    <property type="match status" value="1"/>
</dbReference>
<dbReference type="SUPFAM" id="SSF56204">
    <property type="entry name" value="Hect, E3 ligase catalytic domain"/>
    <property type="match status" value="1"/>
</dbReference>
<evidence type="ECO:0000256" key="3">
    <source>
        <dbReference type="ARBA" id="ARBA00022679"/>
    </source>
</evidence>
<dbReference type="PANTHER" id="PTHR45700:SF9">
    <property type="entry name" value="HECT-TYPE E3 UBIQUITIN TRANSFERASE"/>
    <property type="match status" value="1"/>
</dbReference>
<dbReference type="GO" id="GO:0061630">
    <property type="term" value="F:ubiquitin protein ligase activity"/>
    <property type="evidence" value="ECO:0007669"/>
    <property type="project" value="UniProtKB-EC"/>
</dbReference>
<evidence type="ECO:0000313" key="7">
    <source>
        <dbReference type="EMBL" id="CCG80653.1"/>
    </source>
</evidence>
<protein>
    <recommendedName>
        <fullName evidence="2">HECT-type E3 ubiquitin transferase</fullName>
        <ecNumber evidence="2">2.3.2.26</ecNumber>
    </recommendedName>
</protein>
<comment type="catalytic activity">
    <reaction evidence="1">
        <text>S-ubiquitinyl-[E2 ubiquitin-conjugating enzyme]-L-cysteine + [acceptor protein]-L-lysine = [E2 ubiquitin-conjugating enzyme]-L-cysteine + N(6)-ubiquitinyl-[acceptor protein]-L-lysine.</text>
        <dbReference type="EC" id="2.3.2.26"/>
    </reaction>
</comment>
<dbReference type="EMBL" id="CAHR02000004">
    <property type="protein sequence ID" value="CCG80653.1"/>
    <property type="molecule type" value="Genomic_DNA"/>
</dbReference>
<accession>R4XBE1</accession>
<dbReference type="VEuPathDB" id="FungiDB:TAPDE_000186"/>
<sequence length="446" mass="50365">MALFFSANAIKAALPSSSFYNSFTDYIDLDADYIAWKNRRAGYTFCQFPFFISLQQKQKILAIDAYRQMALKQREVYFNALEGKVEEMVFRLVIRRPHLLDDSLVILAGNEDHFKKKLIVHFADEDGIDAGGLRKEYFLLLCREVFHSRFGLFLQDEGSNYCWFNPAKNDQKFVSYYHLLGVVLGLALYNSVMLDVNLPPALFRKLLGQPCGLSDLGTLDPELAKGLHYMLDFQGDVESTFMRNFVVEHNTDGSTHVVPLCPNGENVMVTNENRWDYVQAYVKYIFTDSCSRSMFHLSRGFHQVAGGNALSLFQAEEVELLIRGSPDPLSIKNLQSVCIYDGFPLAQSDPLSEPTVSNFWAIFDEMTPDKQKALLSFVTGSDRVPATGTVDLKLRVSMDLAASSQKLPMAHTCTSQIVLPRYNTKEELGRKLIYAMNEGGIGFTIA</sequence>
<dbReference type="EC" id="2.3.2.26" evidence="2"/>
<proteinExistence type="predicted"/>
<dbReference type="InterPro" id="IPR035983">
    <property type="entry name" value="Hect_E3_ubiquitin_ligase"/>
</dbReference>
<evidence type="ECO:0000256" key="1">
    <source>
        <dbReference type="ARBA" id="ARBA00000885"/>
    </source>
</evidence>
<gene>
    <name evidence="7" type="ORF">TAPDE_000186</name>
</gene>
<organism evidence="7 8">
    <name type="scientific">Taphrina deformans (strain PYCC 5710 / ATCC 11124 / CBS 356.35 / IMI 108563 / JCM 9778 / NBRC 8474)</name>
    <name type="common">Peach leaf curl fungus</name>
    <name type="synonym">Lalaria deformans</name>
    <dbReference type="NCBI Taxonomy" id="1097556"/>
    <lineage>
        <taxon>Eukaryota</taxon>
        <taxon>Fungi</taxon>
        <taxon>Dikarya</taxon>
        <taxon>Ascomycota</taxon>
        <taxon>Taphrinomycotina</taxon>
        <taxon>Taphrinomycetes</taxon>
        <taxon>Taphrinales</taxon>
        <taxon>Taphrinaceae</taxon>
        <taxon>Taphrina</taxon>
    </lineage>
</organism>
<keyword evidence="3" id="KW-0808">Transferase</keyword>
<feature type="active site" description="Glycyl thioester intermediate" evidence="5">
    <location>
        <position position="413"/>
    </location>
</feature>
<reference evidence="7 8" key="1">
    <citation type="journal article" date="2013" name="MBio">
        <title>Genome sequencing of the plant pathogen Taphrina deformans, the causal agent of peach leaf curl.</title>
        <authorList>
            <person name="Cisse O.H."/>
            <person name="Almeida J.M.G.C.F."/>
            <person name="Fonseca A."/>
            <person name="Kumar A.A."/>
            <person name="Salojaervi J."/>
            <person name="Overmyer K."/>
            <person name="Hauser P.M."/>
            <person name="Pagni M."/>
        </authorList>
    </citation>
    <scope>NUCLEOTIDE SEQUENCE [LARGE SCALE GENOMIC DNA]</scope>
    <source>
        <strain evidence="8">PYCC 5710 / ATCC 11124 / CBS 356.35 / IMI 108563 / JCM 9778 / NBRC 8474</strain>
    </source>
</reference>
<dbReference type="OrthoDB" id="8068875at2759"/>
<dbReference type="CDD" id="cd00078">
    <property type="entry name" value="HECTc"/>
    <property type="match status" value="1"/>
</dbReference>
<dbReference type="InterPro" id="IPR044611">
    <property type="entry name" value="E3A/B/C-like"/>
</dbReference>
<feature type="domain" description="HECT" evidence="6">
    <location>
        <begin position="110"/>
        <end position="446"/>
    </location>
</feature>
<comment type="caution">
    <text evidence="7">The sequence shown here is derived from an EMBL/GenBank/DDBJ whole genome shotgun (WGS) entry which is preliminary data.</text>
</comment>
<dbReference type="Proteomes" id="UP000013776">
    <property type="component" value="Unassembled WGS sequence"/>
</dbReference>
<dbReference type="AlphaFoldDB" id="R4XBE1"/>
<evidence type="ECO:0000256" key="2">
    <source>
        <dbReference type="ARBA" id="ARBA00012485"/>
    </source>
</evidence>
<dbReference type="Pfam" id="PF00632">
    <property type="entry name" value="HECT"/>
    <property type="match status" value="1"/>
</dbReference>
<dbReference type="GO" id="GO:0000209">
    <property type="term" value="P:protein polyubiquitination"/>
    <property type="evidence" value="ECO:0007669"/>
    <property type="project" value="InterPro"/>
</dbReference>
<dbReference type="Gene3D" id="3.90.1750.10">
    <property type="entry name" value="Hect, E3 ligase catalytic domains"/>
    <property type="match status" value="1"/>
</dbReference>
<keyword evidence="4 5" id="KW-0833">Ubl conjugation pathway</keyword>
<keyword evidence="7" id="KW-0436">Ligase</keyword>
<dbReference type="InterPro" id="IPR000569">
    <property type="entry name" value="HECT_dom"/>
</dbReference>
<dbReference type="GO" id="GO:0016874">
    <property type="term" value="F:ligase activity"/>
    <property type="evidence" value="ECO:0007669"/>
    <property type="project" value="UniProtKB-KW"/>
</dbReference>
<keyword evidence="8" id="KW-1185">Reference proteome</keyword>
<evidence type="ECO:0000313" key="8">
    <source>
        <dbReference type="Proteomes" id="UP000013776"/>
    </source>
</evidence>
<evidence type="ECO:0000256" key="4">
    <source>
        <dbReference type="ARBA" id="ARBA00022786"/>
    </source>
</evidence>
<dbReference type="eggNOG" id="KOG0941">
    <property type="taxonomic scope" value="Eukaryota"/>
</dbReference>
<dbReference type="PROSITE" id="PS50237">
    <property type="entry name" value="HECT"/>
    <property type="match status" value="1"/>
</dbReference>
<dbReference type="SMART" id="SM00119">
    <property type="entry name" value="HECTc"/>
    <property type="match status" value="1"/>
</dbReference>